<accession>A0A4Q7KWX6</accession>
<gene>
    <name evidence="4" type="ORF">EV193_103424</name>
</gene>
<keyword evidence="5" id="KW-1185">Reference proteome</keyword>
<proteinExistence type="predicted"/>
<dbReference type="Proteomes" id="UP000294257">
    <property type="component" value="Unassembled WGS sequence"/>
</dbReference>
<keyword evidence="2" id="KW-1133">Transmembrane helix</keyword>
<keyword evidence="2" id="KW-0812">Transmembrane</keyword>
<organism evidence="4 5">
    <name type="scientific">Herbihabitans rhizosphaerae</name>
    <dbReference type="NCBI Taxonomy" id="1872711"/>
    <lineage>
        <taxon>Bacteria</taxon>
        <taxon>Bacillati</taxon>
        <taxon>Actinomycetota</taxon>
        <taxon>Actinomycetes</taxon>
        <taxon>Pseudonocardiales</taxon>
        <taxon>Pseudonocardiaceae</taxon>
        <taxon>Herbihabitans</taxon>
    </lineage>
</organism>
<evidence type="ECO:0000259" key="3">
    <source>
        <dbReference type="Pfam" id="PF13399"/>
    </source>
</evidence>
<feature type="domain" description="LytR/CpsA/Psr regulator C-terminal" evidence="3">
    <location>
        <begin position="126"/>
        <end position="212"/>
    </location>
</feature>
<dbReference type="RefSeq" id="WP_130344061.1">
    <property type="nucleotide sequence ID" value="NZ_SGWQ01000003.1"/>
</dbReference>
<comment type="caution">
    <text evidence="4">The sequence shown here is derived from an EMBL/GenBank/DDBJ whole genome shotgun (WGS) entry which is preliminary data.</text>
</comment>
<evidence type="ECO:0000313" key="5">
    <source>
        <dbReference type="Proteomes" id="UP000294257"/>
    </source>
</evidence>
<feature type="region of interest" description="Disordered" evidence="1">
    <location>
        <begin position="44"/>
        <end position="121"/>
    </location>
</feature>
<protein>
    <submittedName>
        <fullName evidence="4">LytR cell envelope-related transcriptional attenuator</fullName>
    </submittedName>
</protein>
<feature type="transmembrane region" description="Helical" evidence="2">
    <location>
        <begin position="15"/>
        <end position="36"/>
    </location>
</feature>
<feature type="compositionally biased region" description="Low complexity" evidence="1">
    <location>
        <begin position="82"/>
        <end position="91"/>
    </location>
</feature>
<dbReference type="Gene3D" id="3.30.70.2390">
    <property type="match status" value="1"/>
</dbReference>
<dbReference type="EMBL" id="SGWQ01000003">
    <property type="protein sequence ID" value="RZS41106.1"/>
    <property type="molecule type" value="Genomic_DNA"/>
</dbReference>
<dbReference type="OrthoDB" id="4427486at2"/>
<reference evidence="4 5" key="1">
    <citation type="submission" date="2019-02" db="EMBL/GenBank/DDBJ databases">
        <title>Genomic Encyclopedia of Type Strains, Phase IV (KMG-IV): sequencing the most valuable type-strain genomes for metagenomic binning, comparative biology and taxonomic classification.</title>
        <authorList>
            <person name="Goeker M."/>
        </authorList>
    </citation>
    <scope>NUCLEOTIDE SEQUENCE [LARGE SCALE GENOMIC DNA]</scope>
    <source>
        <strain evidence="4 5">DSM 101727</strain>
    </source>
</reference>
<dbReference type="AlphaFoldDB" id="A0A4Q7KWX6"/>
<feature type="compositionally biased region" description="Basic and acidic residues" evidence="1">
    <location>
        <begin position="112"/>
        <end position="121"/>
    </location>
</feature>
<evidence type="ECO:0000256" key="2">
    <source>
        <dbReference type="SAM" id="Phobius"/>
    </source>
</evidence>
<keyword evidence="2" id="KW-0472">Membrane</keyword>
<evidence type="ECO:0000313" key="4">
    <source>
        <dbReference type="EMBL" id="RZS41106.1"/>
    </source>
</evidence>
<dbReference type="Pfam" id="PF13399">
    <property type="entry name" value="LytR_C"/>
    <property type="match status" value="1"/>
</dbReference>
<feature type="compositionally biased region" description="Pro residues" evidence="1">
    <location>
        <begin position="92"/>
        <end position="111"/>
    </location>
</feature>
<name>A0A4Q7KWX6_9PSEU</name>
<evidence type="ECO:0000256" key="1">
    <source>
        <dbReference type="SAM" id="MobiDB-lite"/>
    </source>
</evidence>
<dbReference type="InterPro" id="IPR027381">
    <property type="entry name" value="LytR/CpsA/Psr_C"/>
</dbReference>
<feature type="compositionally biased region" description="Low complexity" evidence="1">
    <location>
        <begin position="44"/>
        <end position="74"/>
    </location>
</feature>
<sequence>MSSFEPSGAGRSGKVVGVALLGAAGLALVIGIVTLVGGDDADGENGAAPTVTATPTSQQPPSTTQSSTTSASMPVPVPPPATTTAPPMTTLPMPPGQEPSPPPPVAPPPEPGEPKGQNDVKASHPLRVYNNSMIPNLANEAADDFRNRGWTIGEVGNHQGKVPTTTVYFRPGTSEEAAARVLAAEFGIRAEPRFDGIVSARPGVIVIVTNDYPGR</sequence>